<name>A0AAQ3RRE8_VIGMU</name>
<keyword evidence="3" id="KW-1185">Reference proteome</keyword>
<dbReference type="Pfam" id="PF07727">
    <property type="entry name" value="RVT_2"/>
    <property type="match status" value="1"/>
</dbReference>
<proteinExistence type="predicted"/>
<dbReference type="PANTHER" id="PTHR11439">
    <property type="entry name" value="GAG-POL-RELATED RETROTRANSPOSON"/>
    <property type="match status" value="1"/>
</dbReference>
<dbReference type="AlphaFoldDB" id="A0AAQ3RRE8"/>
<reference evidence="2 3" key="1">
    <citation type="journal article" date="2023" name="Life. Sci Alliance">
        <title>Evolutionary insights into 3D genome organization and epigenetic landscape of Vigna mungo.</title>
        <authorList>
            <person name="Junaid A."/>
            <person name="Singh B."/>
            <person name="Bhatia S."/>
        </authorList>
    </citation>
    <scope>NUCLEOTIDE SEQUENCE [LARGE SCALE GENOMIC DNA]</scope>
    <source>
        <strain evidence="2">Urdbean</strain>
    </source>
</reference>
<sequence>MEQPPDFVAQGESSGLVCRLRKSLYGLKQSHRAWFGKFSSVVQQFGMSCSEADHSVFYRHSSAGCIYLIVYVDDIILTGSDYLGISQMKQHLCHHFQTKDLGKLRYFLGIEVAQSNDGIVISQRKYALDILEETGLMNYKSIETPMDPNIKLLPNQGEPFSDSERYRRLVGKLNYLTVTRPDISFAVSVVSQFLNSPCEDHWDAVVRTLKYIKGSPGKGLLYGPNNDTKVVCYSDADWAGSPSDRKSTSGYCVSIGGNLISWKSKKQSVVAKSSAEAEYRAMASTTCELVWLKQLLSELKFGDITHMTLICDNQAALHISSNPVFHERTKHIEVDCHFIREKIIYGDIKTEFVNSSNQLADIFTKSLRGPRIDYLCNKLGTYDLYAPT</sequence>
<evidence type="ECO:0000313" key="2">
    <source>
        <dbReference type="EMBL" id="WVZ03752.1"/>
    </source>
</evidence>
<dbReference type="InterPro" id="IPR043502">
    <property type="entry name" value="DNA/RNA_pol_sf"/>
</dbReference>
<accession>A0AAQ3RRE8</accession>
<feature type="domain" description="Reverse transcriptase Ty1/copia-type" evidence="1">
    <location>
        <begin position="1"/>
        <end position="146"/>
    </location>
</feature>
<dbReference type="EMBL" id="CP144694">
    <property type="protein sequence ID" value="WVZ03752.1"/>
    <property type="molecule type" value="Genomic_DNA"/>
</dbReference>
<dbReference type="PANTHER" id="PTHR11439:SF484">
    <property type="entry name" value="REVERSE TRANSCRIPTASE TY1_COPIA-TYPE DOMAIN-CONTAINING PROTEIN"/>
    <property type="match status" value="1"/>
</dbReference>
<evidence type="ECO:0000259" key="1">
    <source>
        <dbReference type="Pfam" id="PF07727"/>
    </source>
</evidence>
<dbReference type="InterPro" id="IPR013103">
    <property type="entry name" value="RVT_2"/>
</dbReference>
<gene>
    <name evidence="2" type="ORF">V8G54_024558</name>
</gene>
<protein>
    <recommendedName>
        <fullName evidence="1">Reverse transcriptase Ty1/copia-type domain-containing protein</fullName>
    </recommendedName>
</protein>
<evidence type="ECO:0000313" key="3">
    <source>
        <dbReference type="Proteomes" id="UP001374535"/>
    </source>
</evidence>
<organism evidence="2 3">
    <name type="scientific">Vigna mungo</name>
    <name type="common">Black gram</name>
    <name type="synonym">Phaseolus mungo</name>
    <dbReference type="NCBI Taxonomy" id="3915"/>
    <lineage>
        <taxon>Eukaryota</taxon>
        <taxon>Viridiplantae</taxon>
        <taxon>Streptophyta</taxon>
        <taxon>Embryophyta</taxon>
        <taxon>Tracheophyta</taxon>
        <taxon>Spermatophyta</taxon>
        <taxon>Magnoliopsida</taxon>
        <taxon>eudicotyledons</taxon>
        <taxon>Gunneridae</taxon>
        <taxon>Pentapetalae</taxon>
        <taxon>rosids</taxon>
        <taxon>fabids</taxon>
        <taxon>Fabales</taxon>
        <taxon>Fabaceae</taxon>
        <taxon>Papilionoideae</taxon>
        <taxon>50 kb inversion clade</taxon>
        <taxon>NPAAA clade</taxon>
        <taxon>indigoferoid/millettioid clade</taxon>
        <taxon>Phaseoleae</taxon>
        <taxon>Vigna</taxon>
    </lineage>
</organism>
<dbReference type="SUPFAM" id="SSF56672">
    <property type="entry name" value="DNA/RNA polymerases"/>
    <property type="match status" value="1"/>
</dbReference>
<dbReference type="Proteomes" id="UP001374535">
    <property type="component" value="Chromosome 7"/>
</dbReference>
<dbReference type="CDD" id="cd09272">
    <property type="entry name" value="RNase_HI_RT_Ty1"/>
    <property type="match status" value="1"/>
</dbReference>